<dbReference type="EMBL" id="BGPR01010281">
    <property type="protein sequence ID" value="GBN45290.1"/>
    <property type="molecule type" value="Genomic_DNA"/>
</dbReference>
<proteinExistence type="predicted"/>
<evidence type="ECO:0000313" key="2">
    <source>
        <dbReference type="Proteomes" id="UP000499080"/>
    </source>
</evidence>
<organism evidence="1 2">
    <name type="scientific">Araneus ventricosus</name>
    <name type="common">Orbweaver spider</name>
    <name type="synonym">Epeira ventricosa</name>
    <dbReference type="NCBI Taxonomy" id="182803"/>
    <lineage>
        <taxon>Eukaryota</taxon>
        <taxon>Metazoa</taxon>
        <taxon>Ecdysozoa</taxon>
        <taxon>Arthropoda</taxon>
        <taxon>Chelicerata</taxon>
        <taxon>Arachnida</taxon>
        <taxon>Araneae</taxon>
        <taxon>Araneomorphae</taxon>
        <taxon>Entelegynae</taxon>
        <taxon>Araneoidea</taxon>
        <taxon>Araneidae</taxon>
        <taxon>Araneus</taxon>
    </lineage>
</organism>
<reference evidence="1 2" key="1">
    <citation type="journal article" date="2019" name="Sci. Rep.">
        <title>Orb-weaving spider Araneus ventricosus genome elucidates the spidroin gene catalogue.</title>
        <authorList>
            <person name="Kono N."/>
            <person name="Nakamura H."/>
            <person name="Ohtoshi R."/>
            <person name="Moran D.A.P."/>
            <person name="Shinohara A."/>
            <person name="Yoshida Y."/>
            <person name="Fujiwara M."/>
            <person name="Mori M."/>
            <person name="Tomita M."/>
            <person name="Arakawa K."/>
        </authorList>
    </citation>
    <scope>NUCLEOTIDE SEQUENCE [LARGE SCALE GENOMIC DNA]</scope>
</reference>
<sequence length="20" mass="2438">MAVNCNIVWKQSLMFPEYTY</sequence>
<dbReference type="Proteomes" id="UP000499080">
    <property type="component" value="Unassembled WGS sequence"/>
</dbReference>
<keyword evidence="2" id="KW-1185">Reference proteome</keyword>
<comment type="caution">
    <text evidence="1">The sequence shown here is derived from an EMBL/GenBank/DDBJ whole genome shotgun (WGS) entry which is preliminary data.</text>
</comment>
<evidence type="ECO:0000313" key="1">
    <source>
        <dbReference type="EMBL" id="GBN45290.1"/>
    </source>
</evidence>
<feature type="non-terminal residue" evidence="1">
    <location>
        <position position="20"/>
    </location>
</feature>
<protein>
    <submittedName>
        <fullName evidence="1">Uncharacterized protein</fullName>
    </submittedName>
</protein>
<name>A0A4Y2P486_ARAVE</name>
<dbReference type="AlphaFoldDB" id="A0A4Y2P486"/>
<accession>A0A4Y2P486</accession>
<gene>
    <name evidence="1" type="ORF">AVEN_176445_1</name>
</gene>